<dbReference type="PIRSF" id="PIRSF005690">
    <property type="entry name" value="GerBA"/>
    <property type="match status" value="1"/>
</dbReference>
<organism evidence="4 5">
    <name type="scientific">Paenibacillus glycanilyticus</name>
    <dbReference type="NCBI Taxonomy" id="126569"/>
    <lineage>
        <taxon>Bacteria</taxon>
        <taxon>Bacillati</taxon>
        <taxon>Bacillota</taxon>
        <taxon>Bacilli</taxon>
        <taxon>Bacillales</taxon>
        <taxon>Paenibacillaceae</taxon>
        <taxon>Paenibacillus</taxon>
    </lineage>
</organism>
<evidence type="ECO:0000256" key="2">
    <source>
        <dbReference type="ARBA" id="ARBA00023136"/>
    </source>
</evidence>
<keyword evidence="3" id="KW-0812">Transmembrane</keyword>
<comment type="similarity">
    <text evidence="1">Belongs to the GerABKA family.</text>
</comment>
<dbReference type="InterPro" id="IPR004995">
    <property type="entry name" value="Spore_Ger"/>
</dbReference>
<dbReference type="PANTHER" id="PTHR22550:SF5">
    <property type="entry name" value="LEUCINE ZIPPER PROTEIN 4"/>
    <property type="match status" value="1"/>
</dbReference>
<dbReference type="Proteomes" id="UP001157114">
    <property type="component" value="Unassembled WGS sequence"/>
</dbReference>
<sequence length="512" mass="56843">MSGIELEDEKMSQPLQPYAKSCRFVLEEKFGHTTDFCLEEISQSGCLGIICYLKTMVDLDAIQEIAAMLQVDGKGRQFGPLEEEAARAYGSRIFTTMSLQYPATLREVMDHILNGYMVICWDGLHEAIAVPVQGGEQRAVSEPTTQTVVKGPKDSFTESIVTNMSLVRRRIKSEHLRFESMTLGVDTRTSIELLYIEGITNIRIVNEVRERLGRIQTSSILDSGSIEEFITDSNLTPFPLLLSTERPDSIAGGLLEGRTAILVDGTPFALLAPVSIHDFFQTPEDYYLHFYIATFIRWIRYVAFLIALLLPALFVSVMTYHHELIPTNLLINLMAQREGVPFPTVVEAFLMELTFEVLREAGIRMPRAIGQTVSIVGALVIGQAAVEAGIVSNAMVIIVSLTGICNYVSPSYSFASSARLLRFLLIILASVLGLYGTLLGVVIIVAHLTGLRSIGVPYLSSTAPWIMEDQDDVFIRLPMFLNRKRPRLLMPQQVTKQSWPSKLLGRKGGGSN</sequence>
<evidence type="ECO:0000256" key="1">
    <source>
        <dbReference type="ARBA" id="ARBA00005278"/>
    </source>
</evidence>
<evidence type="ECO:0008006" key="6">
    <source>
        <dbReference type="Google" id="ProtNLM"/>
    </source>
</evidence>
<evidence type="ECO:0000313" key="5">
    <source>
        <dbReference type="Proteomes" id="UP001157114"/>
    </source>
</evidence>
<keyword evidence="5" id="KW-1185">Reference proteome</keyword>
<feature type="transmembrane region" description="Helical" evidence="3">
    <location>
        <begin position="390"/>
        <end position="408"/>
    </location>
</feature>
<reference evidence="4 5" key="1">
    <citation type="submission" date="2023-03" db="EMBL/GenBank/DDBJ databases">
        <title>Draft genome sequence of the bacteria which degrade cell wall of Tricholomamatutake.</title>
        <authorList>
            <person name="Konishi Y."/>
            <person name="Fukuta Y."/>
            <person name="Shirasaka N."/>
        </authorList>
    </citation>
    <scope>NUCLEOTIDE SEQUENCE [LARGE SCALE GENOMIC DNA]</scope>
    <source>
        <strain evidence="5">mu1</strain>
    </source>
</reference>
<evidence type="ECO:0000256" key="3">
    <source>
        <dbReference type="SAM" id="Phobius"/>
    </source>
</evidence>
<dbReference type="RefSeq" id="WP_284237732.1">
    <property type="nucleotide sequence ID" value="NZ_BSSQ01000005.1"/>
</dbReference>
<feature type="transmembrane region" description="Helical" evidence="3">
    <location>
        <begin position="420"/>
        <end position="448"/>
    </location>
</feature>
<proteinExistence type="inferred from homology"/>
<keyword evidence="3" id="KW-1133">Transmembrane helix</keyword>
<dbReference type="InterPro" id="IPR050768">
    <property type="entry name" value="UPF0353/GerABKA_families"/>
</dbReference>
<feature type="transmembrane region" description="Helical" evidence="3">
    <location>
        <begin position="298"/>
        <end position="320"/>
    </location>
</feature>
<accession>A0ABQ6GCJ2</accession>
<comment type="caution">
    <text evidence="4">The sequence shown here is derived from an EMBL/GenBank/DDBJ whole genome shotgun (WGS) entry which is preliminary data.</text>
</comment>
<keyword evidence="2 3" id="KW-0472">Membrane</keyword>
<dbReference type="EMBL" id="BSSQ01000005">
    <property type="protein sequence ID" value="GLX67016.1"/>
    <property type="molecule type" value="Genomic_DNA"/>
</dbReference>
<dbReference type="Pfam" id="PF03323">
    <property type="entry name" value="GerA"/>
    <property type="match status" value="1"/>
</dbReference>
<name>A0ABQ6GCJ2_9BACL</name>
<dbReference type="PANTHER" id="PTHR22550">
    <property type="entry name" value="SPORE GERMINATION PROTEIN"/>
    <property type="match status" value="1"/>
</dbReference>
<protein>
    <recommendedName>
        <fullName evidence="6">Spore germination protein</fullName>
    </recommendedName>
</protein>
<feature type="transmembrane region" description="Helical" evidence="3">
    <location>
        <begin position="365"/>
        <end position="384"/>
    </location>
</feature>
<evidence type="ECO:0000313" key="4">
    <source>
        <dbReference type="EMBL" id="GLX67016.1"/>
    </source>
</evidence>
<gene>
    <name evidence="4" type="ORF">MU1_13600</name>
</gene>